<keyword evidence="2" id="KW-1185">Reference proteome</keyword>
<dbReference type="SUPFAM" id="SSF48452">
    <property type="entry name" value="TPR-like"/>
    <property type="match status" value="1"/>
</dbReference>
<dbReference type="InterPro" id="IPR011990">
    <property type="entry name" value="TPR-like_helical_dom_sf"/>
</dbReference>
<organism evidence="1 2">
    <name type="scientific">Actinokineospora guangxiensis</name>
    <dbReference type="NCBI Taxonomy" id="1490288"/>
    <lineage>
        <taxon>Bacteria</taxon>
        <taxon>Bacillati</taxon>
        <taxon>Actinomycetota</taxon>
        <taxon>Actinomycetes</taxon>
        <taxon>Pseudonocardiales</taxon>
        <taxon>Pseudonocardiaceae</taxon>
        <taxon>Actinokineospora</taxon>
    </lineage>
</organism>
<protein>
    <submittedName>
        <fullName evidence="1">XRE family transcriptional regulator</fullName>
    </submittedName>
</protein>
<name>A0ABW0EXF4_9PSEU</name>
<reference evidence="2" key="1">
    <citation type="journal article" date="2019" name="Int. J. Syst. Evol. Microbiol.">
        <title>The Global Catalogue of Microorganisms (GCM) 10K type strain sequencing project: providing services to taxonomists for standard genome sequencing and annotation.</title>
        <authorList>
            <consortium name="The Broad Institute Genomics Platform"/>
            <consortium name="The Broad Institute Genome Sequencing Center for Infectious Disease"/>
            <person name="Wu L."/>
            <person name="Ma J."/>
        </authorList>
    </citation>
    <scope>NUCLEOTIDE SEQUENCE [LARGE SCALE GENOMIC DNA]</scope>
    <source>
        <strain evidence="2">CCUG 59778</strain>
    </source>
</reference>
<dbReference type="InterPro" id="IPR010982">
    <property type="entry name" value="Lambda_DNA-bd_dom_sf"/>
</dbReference>
<proteinExistence type="predicted"/>
<dbReference type="RefSeq" id="WP_378250492.1">
    <property type="nucleotide sequence ID" value="NZ_JBHSKF010000017.1"/>
</dbReference>
<dbReference type="EMBL" id="JBHSKF010000017">
    <property type="protein sequence ID" value="MFC5290601.1"/>
    <property type="molecule type" value="Genomic_DNA"/>
</dbReference>
<accession>A0ABW0EXF4</accession>
<comment type="caution">
    <text evidence="1">The sequence shown here is derived from an EMBL/GenBank/DDBJ whole genome shotgun (WGS) entry which is preliminary data.</text>
</comment>
<sequence>MGTARTCTGCGARLAADNRQPMCSPCTRRESRRAEAPEKPEEFWRRPALRDAFRARHFGQVVYAYRYEHRPVLTQARVGRWLGLTQGQVSRLERSEPVRDLAKLDSWARVLRIPQTYLWFQLGEQPVSAYPGGLEAPSLRDDSAEGDDVRRRDLFKVAGLTGFGWFGPSVPAAAVGRKLGAAEVATVREMTRTFRRLDNRFGGGHARATVSSYLASDVAPMLRDVRSTDEVRSELFGAVAELNQLAGWMAYDVGDADTGGKHLRQALRLCQDVDDDALAAEMLAGMSHQAAFFRSGAIAVDLAEAARSNAARSGLAALVSESAVMAAHGYALQGHARPCLDALGEAERALSSAEGQDAPEWLGYFDGAYLAAKFAHCFRDLGRPVDSEVHARRSLEMSEGYDRGKLFNLSVLASALADQGRVEEACSTASMAVSMAGSVRSVRTVAYLADVGRRLTRYRSAEPVRELFSAMSAASIPVPGR</sequence>
<gene>
    <name evidence="1" type="ORF">ACFPM7_26405</name>
</gene>
<evidence type="ECO:0000313" key="2">
    <source>
        <dbReference type="Proteomes" id="UP001596157"/>
    </source>
</evidence>
<evidence type="ECO:0000313" key="1">
    <source>
        <dbReference type="EMBL" id="MFC5290601.1"/>
    </source>
</evidence>
<dbReference type="SUPFAM" id="SSF47413">
    <property type="entry name" value="lambda repressor-like DNA-binding domains"/>
    <property type="match status" value="1"/>
</dbReference>
<dbReference type="Proteomes" id="UP001596157">
    <property type="component" value="Unassembled WGS sequence"/>
</dbReference>